<accession>A0A1N6HSA1</accession>
<dbReference type="EMBL" id="FSRM01000001">
    <property type="protein sequence ID" value="SIO22642.1"/>
    <property type="molecule type" value="Genomic_DNA"/>
</dbReference>
<dbReference type="Proteomes" id="UP000184693">
    <property type="component" value="Unassembled WGS sequence"/>
</dbReference>
<feature type="transmembrane region" description="Helical" evidence="1">
    <location>
        <begin position="97"/>
        <end position="119"/>
    </location>
</feature>
<dbReference type="OrthoDB" id="881941at2"/>
<feature type="transmembrane region" description="Helical" evidence="1">
    <location>
        <begin position="42"/>
        <end position="65"/>
    </location>
</feature>
<evidence type="ECO:0000256" key="1">
    <source>
        <dbReference type="SAM" id="Phobius"/>
    </source>
</evidence>
<feature type="transmembrane region" description="Helical" evidence="1">
    <location>
        <begin position="72"/>
        <end position="91"/>
    </location>
</feature>
<dbReference type="RefSeq" id="WP_074265426.1">
    <property type="nucleotide sequence ID" value="NZ_FSRM01000001.1"/>
</dbReference>
<reference evidence="2 3" key="1">
    <citation type="submission" date="2016-11" db="EMBL/GenBank/DDBJ databases">
        <authorList>
            <person name="Jaros S."/>
            <person name="Januszkiewicz K."/>
            <person name="Wedrychowicz H."/>
        </authorList>
    </citation>
    <scope>NUCLEOTIDE SEQUENCE [LARGE SCALE GENOMIC DNA]</scope>
    <source>
        <strain evidence="2 3">GAS86</strain>
    </source>
</reference>
<protein>
    <submittedName>
        <fullName evidence="2">Uncharacterized protein</fullName>
    </submittedName>
</protein>
<proteinExistence type="predicted"/>
<evidence type="ECO:0000313" key="2">
    <source>
        <dbReference type="EMBL" id="SIO22642.1"/>
    </source>
</evidence>
<organism evidence="2 3">
    <name type="scientific">Paraburkholderia phenazinium</name>
    <dbReference type="NCBI Taxonomy" id="60549"/>
    <lineage>
        <taxon>Bacteria</taxon>
        <taxon>Pseudomonadati</taxon>
        <taxon>Pseudomonadota</taxon>
        <taxon>Betaproteobacteria</taxon>
        <taxon>Burkholderiales</taxon>
        <taxon>Burkholderiaceae</taxon>
        <taxon>Paraburkholderia</taxon>
    </lineage>
</organism>
<name>A0A1N6HSA1_9BURK</name>
<keyword evidence="1" id="KW-1133">Transmembrane helix</keyword>
<dbReference type="AlphaFoldDB" id="A0A1N6HSA1"/>
<keyword evidence="1" id="KW-0812">Transmembrane</keyword>
<sequence>MLRASIFIRTLFAVCLLVATFNHARAILQHGVLWDYGYGSKIALTSRLYWAVLTILDPLAAVLLFVKPRAGIWLTVAIIVSDVIHNTYYVAANDQWLAPFYLAQVGFLVIVLGLAPVAARAVPSRVKHGFERLT</sequence>
<evidence type="ECO:0000313" key="3">
    <source>
        <dbReference type="Proteomes" id="UP000184693"/>
    </source>
</evidence>
<keyword evidence="1" id="KW-0472">Membrane</keyword>
<gene>
    <name evidence="2" type="ORF">SAMN05444168_3565</name>
</gene>